<comment type="catalytic activity">
    <reaction evidence="9 10 11">
        <text>adenosine(37) in tRNA + dimethylallyl diphosphate = N(6)-dimethylallyladenosine(37) in tRNA + diphosphate</text>
        <dbReference type="Rhea" id="RHEA:26482"/>
        <dbReference type="Rhea" id="RHEA-COMP:10162"/>
        <dbReference type="Rhea" id="RHEA-COMP:10375"/>
        <dbReference type="ChEBI" id="CHEBI:33019"/>
        <dbReference type="ChEBI" id="CHEBI:57623"/>
        <dbReference type="ChEBI" id="CHEBI:74411"/>
        <dbReference type="ChEBI" id="CHEBI:74415"/>
        <dbReference type="EC" id="2.5.1.75"/>
    </reaction>
</comment>
<dbReference type="Pfam" id="PF01715">
    <property type="entry name" value="IPPT"/>
    <property type="match status" value="1"/>
</dbReference>
<evidence type="ECO:0000256" key="11">
    <source>
        <dbReference type="RuleBase" id="RU003783"/>
    </source>
</evidence>
<comment type="caution">
    <text evidence="10">Lacks conserved residue(s) required for the propagation of feature annotation.</text>
</comment>
<keyword evidence="8 10" id="KW-0460">Magnesium</keyword>
<dbReference type="PANTHER" id="PTHR11088:SF60">
    <property type="entry name" value="TRNA DIMETHYLALLYLTRANSFERASE"/>
    <property type="match status" value="1"/>
</dbReference>
<keyword evidence="6 10" id="KW-0547">Nucleotide-binding</keyword>
<proteinExistence type="inferred from homology"/>
<evidence type="ECO:0000256" key="5">
    <source>
        <dbReference type="ARBA" id="ARBA00022694"/>
    </source>
</evidence>
<feature type="binding site" evidence="10">
    <location>
        <begin position="15"/>
        <end position="22"/>
    </location>
    <ligand>
        <name>ATP</name>
        <dbReference type="ChEBI" id="CHEBI:30616"/>
    </ligand>
</feature>
<feature type="binding site" evidence="10">
    <location>
        <begin position="17"/>
        <end position="22"/>
    </location>
    <ligand>
        <name>substrate</name>
    </ligand>
</feature>
<organism evidence="14 15">
    <name type="scientific">Desulfosarcina alkanivorans</name>
    <dbReference type="NCBI Taxonomy" id="571177"/>
    <lineage>
        <taxon>Bacteria</taxon>
        <taxon>Pseudomonadati</taxon>
        <taxon>Thermodesulfobacteriota</taxon>
        <taxon>Desulfobacteria</taxon>
        <taxon>Desulfobacterales</taxon>
        <taxon>Desulfosarcinaceae</taxon>
        <taxon>Desulfosarcina</taxon>
    </lineage>
</organism>
<comment type="subunit">
    <text evidence="10">Monomer.</text>
</comment>
<evidence type="ECO:0000256" key="8">
    <source>
        <dbReference type="ARBA" id="ARBA00022842"/>
    </source>
</evidence>
<reference evidence="14 15" key="1">
    <citation type="submission" date="2019-11" db="EMBL/GenBank/DDBJ databases">
        <title>Comparative genomics of hydrocarbon-degrading Desulfosarcina strains.</title>
        <authorList>
            <person name="Watanabe M."/>
            <person name="Kojima H."/>
            <person name="Fukui M."/>
        </authorList>
    </citation>
    <scope>NUCLEOTIDE SEQUENCE [LARGE SCALE GENOMIC DNA]</scope>
    <source>
        <strain evidence="14 15">PL12</strain>
    </source>
</reference>
<evidence type="ECO:0000256" key="1">
    <source>
        <dbReference type="ARBA" id="ARBA00001946"/>
    </source>
</evidence>
<keyword evidence="4 10" id="KW-0808">Transferase</keyword>
<evidence type="ECO:0000256" key="9">
    <source>
        <dbReference type="ARBA" id="ARBA00049563"/>
    </source>
</evidence>
<comment type="cofactor">
    <cofactor evidence="1 10">
        <name>Mg(2+)</name>
        <dbReference type="ChEBI" id="CHEBI:18420"/>
    </cofactor>
</comment>
<dbReference type="Gene3D" id="1.10.20.140">
    <property type="match status" value="1"/>
</dbReference>
<dbReference type="Gene3D" id="3.40.50.300">
    <property type="entry name" value="P-loop containing nucleotide triphosphate hydrolases"/>
    <property type="match status" value="1"/>
</dbReference>
<dbReference type="InterPro" id="IPR039657">
    <property type="entry name" value="Dimethylallyltransferase"/>
</dbReference>
<evidence type="ECO:0000256" key="6">
    <source>
        <dbReference type="ARBA" id="ARBA00022741"/>
    </source>
</evidence>
<dbReference type="GO" id="GO:0006400">
    <property type="term" value="P:tRNA modification"/>
    <property type="evidence" value="ECO:0007669"/>
    <property type="project" value="TreeGrafter"/>
</dbReference>
<feature type="site" description="Interaction with substrate tRNA" evidence="10">
    <location>
        <position position="128"/>
    </location>
</feature>
<evidence type="ECO:0000256" key="4">
    <source>
        <dbReference type="ARBA" id="ARBA00022679"/>
    </source>
</evidence>
<dbReference type="EMBL" id="AP021874">
    <property type="protein sequence ID" value="BBO71532.1"/>
    <property type="molecule type" value="Genomic_DNA"/>
</dbReference>
<sequence length="313" mass="34871">MALDSAQTKLIVICGPTGSGKTGFAIRLARRFDGEIVGADSMQIYRMMDIGTAKPTPAEQAAAPHHMIDIVDPDEDFDAAAYAKMAADTIHEIGARGRPALVVGGTGFYIKALIHGLFEQGPSDPAVRRRLARQAQSSGTDALHRRLQKIDSTAAGRIHPNDTYRIIRALEVFAVTGEPLTVFQQRHGFREQRFNTLEIGLAWARPVLYDRINRRVDAMMAQGFLDEVRHLQARGYGRDLKSMQSLGYRHLAAVIRGDVMLADAVATLKRDHRRYAKRQLSWFGNRESVHWLSPDQTAPASEMIRAFLQDRLA</sequence>
<keyword evidence="15" id="KW-1185">Reference proteome</keyword>
<gene>
    <name evidence="10 14" type="primary">miaA</name>
    <name evidence="14" type="ORF">DSCA_54620</name>
</gene>
<evidence type="ECO:0000256" key="10">
    <source>
        <dbReference type="HAMAP-Rule" id="MF_00185"/>
    </source>
</evidence>
<dbReference type="SUPFAM" id="SSF52540">
    <property type="entry name" value="P-loop containing nucleoside triphosphate hydrolases"/>
    <property type="match status" value="2"/>
</dbReference>
<evidence type="ECO:0000256" key="3">
    <source>
        <dbReference type="ARBA" id="ARBA00005842"/>
    </source>
</evidence>
<evidence type="ECO:0000256" key="13">
    <source>
        <dbReference type="RuleBase" id="RU003785"/>
    </source>
</evidence>
<dbReference type="GO" id="GO:0005524">
    <property type="term" value="F:ATP binding"/>
    <property type="evidence" value="ECO:0007669"/>
    <property type="project" value="UniProtKB-UniRule"/>
</dbReference>
<dbReference type="EC" id="2.5.1.75" evidence="10"/>
<evidence type="ECO:0000313" key="15">
    <source>
        <dbReference type="Proteomes" id="UP000427906"/>
    </source>
</evidence>
<dbReference type="PANTHER" id="PTHR11088">
    <property type="entry name" value="TRNA DIMETHYLALLYLTRANSFERASE"/>
    <property type="match status" value="1"/>
</dbReference>
<comment type="similarity">
    <text evidence="3 10 13">Belongs to the IPP transferase family.</text>
</comment>
<evidence type="ECO:0000256" key="2">
    <source>
        <dbReference type="ARBA" id="ARBA00003213"/>
    </source>
</evidence>
<keyword evidence="5 10" id="KW-0819">tRNA processing</keyword>
<dbReference type="InterPro" id="IPR027417">
    <property type="entry name" value="P-loop_NTPase"/>
</dbReference>
<keyword evidence="7 10" id="KW-0067">ATP-binding</keyword>
<evidence type="ECO:0000256" key="12">
    <source>
        <dbReference type="RuleBase" id="RU003784"/>
    </source>
</evidence>
<dbReference type="InterPro" id="IPR018022">
    <property type="entry name" value="IPT"/>
</dbReference>
<comment type="function">
    <text evidence="2 10 12">Catalyzes the transfer of a dimethylallyl group onto the adenine at position 37 in tRNAs that read codons beginning with uridine, leading to the formation of N6-(dimethylallyl)adenosine (i(6)A).</text>
</comment>
<dbReference type="HAMAP" id="MF_00185">
    <property type="entry name" value="IPP_trans"/>
    <property type="match status" value="1"/>
</dbReference>
<dbReference type="KEGG" id="dalk:DSCA_54620"/>
<dbReference type="RefSeq" id="WP_231716294.1">
    <property type="nucleotide sequence ID" value="NZ_AP021874.1"/>
</dbReference>
<accession>A0A5K7YP24</accession>
<evidence type="ECO:0000256" key="7">
    <source>
        <dbReference type="ARBA" id="ARBA00022840"/>
    </source>
</evidence>
<dbReference type="NCBIfam" id="TIGR00174">
    <property type="entry name" value="miaA"/>
    <property type="match status" value="1"/>
</dbReference>
<feature type="region of interest" description="Interaction with substrate tRNA" evidence="10">
    <location>
        <begin position="40"/>
        <end position="43"/>
    </location>
</feature>
<dbReference type="FunFam" id="1.10.20.140:FF:000001">
    <property type="entry name" value="tRNA dimethylallyltransferase"/>
    <property type="match status" value="1"/>
</dbReference>
<feature type="site" description="Interaction with substrate tRNA" evidence="10">
    <location>
        <position position="106"/>
    </location>
</feature>
<dbReference type="Proteomes" id="UP000427906">
    <property type="component" value="Chromosome"/>
</dbReference>
<dbReference type="AlphaFoldDB" id="A0A5K7YP24"/>
<protein>
    <recommendedName>
        <fullName evidence="10">tRNA dimethylallyltransferase</fullName>
        <ecNumber evidence="10">2.5.1.75</ecNumber>
    </recommendedName>
    <alternativeName>
        <fullName evidence="10">Dimethylallyl diphosphate:tRNA dimethylallyltransferase</fullName>
        <shortName evidence="10">DMAPP:tRNA dimethylallyltransferase</shortName>
        <shortName evidence="10">DMATase</shortName>
    </alternativeName>
    <alternativeName>
        <fullName evidence="10">Isopentenyl-diphosphate:tRNA isopentenyltransferase</fullName>
        <shortName evidence="10">IPP transferase</shortName>
        <shortName evidence="10">IPPT</shortName>
        <shortName evidence="10">IPTase</shortName>
    </alternativeName>
</protein>
<evidence type="ECO:0000313" key="14">
    <source>
        <dbReference type="EMBL" id="BBO71532.1"/>
    </source>
</evidence>
<dbReference type="GO" id="GO:0052381">
    <property type="term" value="F:tRNA dimethylallyltransferase activity"/>
    <property type="evidence" value="ECO:0007669"/>
    <property type="project" value="UniProtKB-UniRule"/>
</dbReference>
<name>A0A5K7YP24_9BACT</name>